<comment type="caution">
    <text evidence="2">The sequence shown here is derived from an EMBL/GenBank/DDBJ whole genome shotgun (WGS) entry which is preliminary data.</text>
</comment>
<dbReference type="Proteomes" id="UP000198287">
    <property type="component" value="Unassembled WGS sequence"/>
</dbReference>
<sequence>MVPVHGDIDFLLNGGTTILKMFSEAFLPYIKYQIKVLRLFKCVPFNVNSNNEIIVTETKNFQKLLRQFIQLLQWSYFIFMCRKVYTLQKEGCHLKAISSAMIVASRLTVLLFSYNWNPNVKAATLFNALVKFDKDYVINPSFQDLIRKRARSLKMALFLLTTVPETVYFSSFRRFVQDPCSPPFLGSVILNCARCGGTDKSRIPWYMWVGLVLLDGYNTLACLHNGFFYFFYILLVTIFSFLQYIRDLGKRTMPEGFKIYRRLQILEVLISDYSRTRLLPCTLGVAPIVEVLGLFTIIKFHDRIPFPGILIFPIGCMTALTGLASLETMSGSVVIRSEEAISTWKKEAGSNPLRRRKLRSLQSMKIRFGNNYLDRLTALITQDFCLNQTVSLLIMFK</sequence>
<dbReference type="OrthoDB" id="8297494at2759"/>
<gene>
    <name evidence="2" type="ORF">Fcan01_20091</name>
</gene>
<evidence type="ECO:0000313" key="3">
    <source>
        <dbReference type="Proteomes" id="UP000198287"/>
    </source>
</evidence>
<keyword evidence="1" id="KW-0472">Membrane</keyword>
<keyword evidence="3" id="KW-1185">Reference proteome</keyword>
<dbReference type="AlphaFoldDB" id="A0A226DID6"/>
<feature type="transmembrane region" description="Helical" evidence="1">
    <location>
        <begin position="278"/>
        <end position="298"/>
    </location>
</feature>
<name>A0A226DID6_FOLCA</name>
<dbReference type="EMBL" id="LNIX01000018">
    <property type="protein sequence ID" value="OXA44890.1"/>
    <property type="molecule type" value="Genomic_DNA"/>
</dbReference>
<feature type="transmembrane region" description="Helical" evidence="1">
    <location>
        <begin position="226"/>
        <end position="245"/>
    </location>
</feature>
<reference evidence="2 3" key="1">
    <citation type="submission" date="2015-12" db="EMBL/GenBank/DDBJ databases">
        <title>The genome of Folsomia candida.</title>
        <authorList>
            <person name="Faddeeva A."/>
            <person name="Derks M.F."/>
            <person name="Anvar Y."/>
            <person name="Smit S."/>
            <person name="Van Straalen N."/>
            <person name="Roelofs D."/>
        </authorList>
    </citation>
    <scope>NUCLEOTIDE SEQUENCE [LARGE SCALE GENOMIC DNA]</scope>
    <source>
        <strain evidence="2 3">VU population</strain>
        <tissue evidence="2">Whole body</tissue>
    </source>
</reference>
<proteinExistence type="predicted"/>
<feature type="transmembrane region" description="Helical" evidence="1">
    <location>
        <begin position="304"/>
        <end position="326"/>
    </location>
</feature>
<keyword evidence="1" id="KW-0812">Transmembrane</keyword>
<evidence type="ECO:0000256" key="1">
    <source>
        <dbReference type="SAM" id="Phobius"/>
    </source>
</evidence>
<protein>
    <submittedName>
        <fullName evidence="2">Uncharacterized protein</fullName>
    </submittedName>
</protein>
<organism evidence="2 3">
    <name type="scientific">Folsomia candida</name>
    <name type="common">Springtail</name>
    <dbReference type="NCBI Taxonomy" id="158441"/>
    <lineage>
        <taxon>Eukaryota</taxon>
        <taxon>Metazoa</taxon>
        <taxon>Ecdysozoa</taxon>
        <taxon>Arthropoda</taxon>
        <taxon>Hexapoda</taxon>
        <taxon>Collembola</taxon>
        <taxon>Entomobryomorpha</taxon>
        <taxon>Isotomoidea</taxon>
        <taxon>Isotomidae</taxon>
        <taxon>Proisotominae</taxon>
        <taxon>Folsomia</taxon>
    </lineage>
</organism>
<keyword evidence="1" id="KW-1133">Transmembrane helix</keyword>
<evidence type="ECO:0000313" key="2">
    <source>
        <dbReference type="EMBL" id="OXA44890.1"/>
    </source>
</evidence>
<accession>A0A226DID6</accession>